<dbReference type="GO" id="GO:0005634">
    <property type="term" value="C:nucleus"/>
    <property type="evidence" value="ECO:0007669"/>
    <property type="project" value="UniProtKB-SubCell"/>
</dbReference>
<keyword evidence="7" id="KW-0539">Nucleus</keyword>
<evidence type="ECO:0000259" key="10">
    <source>
        <dbReference type="PROSITE" id="PS50157"/>
    </source>
</evidence>
<dbReference type="PANTHER" id="PTHR45801:SF110">
    <property type="entry name" value="TRANSCRIPTIONAL REGULATOR SUPERMAN"/>
    <property type="match status" value="1"/>
</dbReference>
<comment type="caution">
    <text evidence="11">The sequence shown here is derived from an EMBL/GenBank/DDBJ whole genome shotgun (WGS) entry which is preliminary data.</text>
</comment>
<evidence type="ECO:0000256" key="1">
    <source>
        <dbReference type="ARBA" id="ARBA00004123"/>
    </source>
</evidence>
<evidence type="ECO:0000256" key="2">
    <source>
        <dbReference type="ARBA" id="ARBA00022723"/>
    </source>
</evidence>
<keyword evidence="5" id="KW-0805">Transcription regulation</keyword>
<evidence type="ECO:0000256" key="4">
    <source>
        <dbReference type="ARBA" id="ARBA00022833"/>
    </source>
</evidence>
<accession>A0A5N6MCG8</accession>
<dbReference type="PANTHER" id="PTHR45801">
    <property type="entry name" value="OS07G0101800 PROTEIN"/>
    <property type="match status" value="1"/>
</dbReference>
<dbReference type="PROSITE" id="PS50157">
    <property type="entry name" value="ZINC_FINGER_C2H2_2"/>
    <property type="match status" value="1"/>
</dbReference>
<keyword evidence="12" id="KW-1185">Reference proteome</keyword>
<dbReference type="OrthoDB" id="1708403at2759"/>
<dbReference type="EMBL" id="SZYD01000016">
    <property type="protein sequence ID" value="KAD3338355.1"/>
    <property type="molecule type" value="Genomic_DNA"/>
</dbReference>
<dbReference type="PROSITE" id="PS00028">
    <property type="entry name" value="ZINC_FINGER_C2H2_1"/>
    <property type="match status" value="1"/>
</dbReference>
<sequence length="204" mass="23708">MDHKFKSKWEHNNFIFDKDYAYDGISWRQRSFMCNFCKKEYKSAQALGGHMNVHRRDRARLRQSSPSLDHPNPNPNSNSNPNPNFSSPSSSILCAPFKTFHPSLFSLDLSSPSLSINNEEKQKMFPFVPHSTWNFLGDMRKNMNTEESVAYANRGDFNGNFVDQENESRVWKKRESFRVEMESGRLTDGKIEMGLDLELRLGRS</sequence>
<dbReference type="SUPFAM" id="SSF57667">
    <property type="entry name" value="beta-beta-alpha zinc fingers"/>
    <property type="match status" value="1"/>
</dbReference>
<keyword evidence="4" id="KW-0862">Zinc</keyword>
<feature type="compositionally biased region" description="Low complexity" evidence="9">
    <location>
        <begin position="64"/>
        <end position="87"/>
    </location>
</feature>
<protein>
    <recommendedName>
        <fullName evidence="10">C2H2-type domain-containing protein</fullName>
    </recommendedName>
</protein>
<feature type="region of interest" description="Disordered" evidence="9">
    <location>
        <begin position="63"/>
        <end position="87"/>
    </location>
</feature>
<evidence type="ECO:0000256" key="3">
    <source>
        <dbReference type="ARBA" id="ARBA00022771"/>
    </source>
</evidence>
<gene>
    <name evidence="11" type="ORF">E3N88_33876</name>
</gene>
<keyword evidence="2" id="KW-0479">Metal-binding</keyword>
<keyword evidence="6" id="KW-0804">Transcription</keyword>
<name>A0A5N6MCG8_9ASTR</name>
<organism evidence="11 12">
    <name type="scientific">Mikania micrantha</name>
    <name type="common">bitter vine</name>
    <dbReference type="NCBI Taxonomy" id="192012"/>
    <lineage>
        <taxon>Eukaryota</taxon>
        <taxon>Viridiplantae</taxon>
        <taxon>Streptophyta</taxon>
        <taxon>Embryophyta</taxon>
        <taxon>Tracheophyta</taxon>
        <taxon>Spermatophyta</taxon>
        <taxon>Magnoliopsida</taxon>
        <taxon>eudicotyledons</taxon>
        <taxon>Gunneridae</taxon>
        <taxon>Pentapetalae</taxon>
        <taxon>asterids</taxon>
        <taxon>campanulids</taxon>
        <taxon>Asterales</taxon>
        <taxon>Asteraceae</taxon>
        <taxon>Asteroideae</taxon>
        <taxon>Heliantheae alliance</taxon>
        <taxon>Eupatorieae</taxon>
        <taxon>Mikania</taxon>
    </lineage>
</organism>
<dbReference type="GO" id="GO:0008270">
    <property type="term" value="F:zinc ion binding"/>
    <property type="evidence" value="ECO:0007669"/>
    <property type="project" value="UniProtKB-KW"/>
</dbReference>
<dbReference type="InterPro" id="IPR052426">
    <property type="entry name" value="Plant_dev_regulator"/>
</dbReference>
<reference evidence="11 12" key="1">
    <citation type="submission" date="2019-05" db="EMBL/GenBank/DDBJ databases">
        <title>Mikania micrantha, genome provides insights into the molecular mechanism of rapid growth.</title>
        <authorList>
            <person name="Liu B."/>
        </authorList>
    </citation>
    <scope>NUCLEOTIDE SEQUENCE [LARGE SCALE GENOMIC DNA]</scope>
    <source>
        <strain evidence="11">NLD-2019</strain>
        <tissue evidence="11">Leaf</tissue>
    </source>
</reference>
<dbReference type="Pfam" id="PF13912">
    <property type="entry name" value="zf-C2H2_6"/>
    <property type="match status" value="1"/>
</dbReference>
<keyword evidence="3 8" id="KW-0863">Zinc-finger</keyword>
<comment type="subcellular location">
    <subcellularLocation>
        <location evidence="1">Nucleus</location>
    </subcellularLocation>
</comment>
<dbReference type="Proteomes" id="UP000326396">
    <property type="component" value="Linkage Group LG6"/>
</dbReference>
<dbReference type="AlphaFoldDB" id="A0A5N6MCG8"/>
<feature type="domain" description="C2H2-type" evidence="10">
    <location>
        <begin position="32"/>
        <end position="59"/>
    </location>
</feature>
<evidence type="ECO:0000256" key="6">
    <source>
        <dbReference type="ARBA" id="ARBA00023163"/>
    </source>
</evidence>
<dbReference type="InterPro" id="IPR013087">
    <property type="entry name" value="Znf_C2H2_type"/>
</dbReference>
<evidence type="ECO:0000256" key="5">
    <source>
        <dbReference type="ARBA" id="ARBA00023015"/>
    </source>
</evidence>
<evidence type="ECO:0000313" key="12">
    <source>
        <dbReference type="Proteomes" id="UP000326396"/>
    </source>
</evidence>
<dbReference type="InterPro" id="IPR036236">
    <property type="entry name" value="Znf_C2H2_sf"/>
</dbReference>
<evidence type="ECO:0000256" key="8">
    <source>
        <dbReference type="PROSITE-ProRule" id="PRU00042"/>
    </source>
</evidence>
<evidence type="ECO:0000256" key="7">
    <source>
        <dbReference type="ARBA" id="ARBA00023242"/>
    </source>
</evidence>
<evidence type="ECO:0000313" key="11">
    <source>
        <dbReference type="EMBL" id="KAD3338355.1"/>
    </source>
</evidence>
<evidence type="ECO:0000256" key="9">
    <source>
        <dbReference type="SAM" id="MobiDB-lite"/>
    </source>
</evidence>
<proteinExistence type="predicted"/>